<dbReference type="InterPro" id="IPR036873">
    <property type="entry name" value="Rhodanese-like_dom_sf"/>
</dbReference>
<dbReference type="SUPFAM" id="SSF52821">
    <property type="entry name" value="Rhodanese/Cell cycle control phosphatase"/>
    <property type="match status" value="1"/>
</dbReference>
<proteinExistence type="predicted"/>
<comment type="caution">
    <text evidence="2">The sequence shown here is derived from an EMBL/GenBank/DDBJ whole genome shotgun (WGS) entry which is preliminary data.</text>
</comment>
<feature type="domain" description="Rhodanese" evidence="1">
    <location>
        <begin position="14"/>
        <end position="99"/>
    </location>
</feature>
<dbReference type="PANTHER" id="PTHR43031">
    <property type="entry name" value="FAD-DEPENDENT OXIDOREDUCTASE"/>
    <property type="match status" value="1"/>
</dbReference>
<dbReference type="AlphaFoldDB" id="A0A094Q0Y6"/>
<evidence type="ECO:0000313" key="2">
    <source>
        <dbReference type="EMBL" id="KGA15704.1"/>
    </source>
</evidence>
<reference evidence="2" key="1">
    <citation type="submission" date="2014-06" db="EMBL/GenBank/DDBJ databases">
        <title>Key roles for freshwater Actinobacteria revealed by deep metagenomic sequencing.</title>
        <authorList>
            <person name="Ghai R."/>
            <person name="Mizuno C.M."/>
            <person name="Picazo A."/>
            <person name="Camacho A."/>
            <person name="Rodriguez-Valera F."/>
        </authorList>
    </citation>
    <scope>NUCLEOTIDE SEQUENCE</scope>
</reference>
<dbReference type="PANTHER" id="PTHR43031:SF7">
    <property type="entry name" value="NITRIC OXIDE REDUCTASE FLRD-NAD(+) REDUCTASE"/>
    <property type="match status" value="1"/>
</dbReference>
<sequence>MLEISPQSAFEEISSGRAVGVDVRESHEWDAGHGENVSWNPMSAFDVAALPNDKPLIVICRSGSRSAQVATAIAAQMENVFNMTGGMKAWHEAGLPMVSASGNPEVA</sequence>
<dbReference type="CDD" id="cd00158">
    <property type="entry name" value="RHOD"/>
    <property type="match status" value="1"/>
</dbReference>
<dbReference type="InterPro" id="IPR001763">
    <property type="entry name" value="Rhodanese-like_dom"/>
</dbReference>
<name>A0A094Q0Y6_9ZZZZ</name>
<evidence type="ECO:0000259" key="1">
    <source>
        <dbReference type="PROSITE" id="PS50206"/>
    </source>
</evidence>
<gene>
    <name evidence="2" type="ORF">GM51_14245</name>
</gene>
<dbReference type="EMBL" id="JNSL01000105">
    <property type="protein sequence ID" value="KGA15704.1"/>
    <property type="molecule type" value="Genomic_DNA"/>
</dbReference>
<dbReference type="Pfam" id="PF00581">
    <property type="entry name" value="Rhodanese"/>
    <property type="match status" value="1"/>
</dbReference>
<organism evidence="2">
    <name type="scientific">freshwater metagenome</name>
    <dbReference type="NCBI Taxonomy" id="449393"/>
    <lineage>
        <taxon>unclassified sequences</taxon>
        <taxon>metagenomes</taxon>
        <taxon>ecological metagenomes</taxon>
    </lineage>
</organism>
<dbReference type="SMART" id="SM00450">
    <property type="entry name" value="RHOD"/>
    <property type="match status" value="1"/>
</dbReference>
<dbReference type="InterPro" id="IPR050229">
    <property type="entry name" value="GlpE_sulfurtransferase"/>
</dbReference>
<protein>
    <recommendedName>
        <fullName evidence="1">Rhodanese domain-containing protein</fullName>
    </recommendedName>
</protein>
<dbReference type="PROSITE" id="PS50206">
    <property type="entry name" value="RHODANESE_3"/>
    <property type="match status" value="1"/>
</dbReference>
<dbReference type="Gene3D" id="3.40.250.10">
    <property type="entry name" value="Rhodanese-like domain"/>
    <property type="match status" value="1"/>
</dbReference>
<accession>A0A094Q0Y6</accession>